<sequence length="250" mass="27282">MGKTTGTQPPTVDESAAALRELLSMVSAEDPVTIQVMDHTLLRGLSIHAQVEHTVALTRSILLLVENGMFIQSMPLVRMSMECAVTAAWMAVTPFSGAAAAHDGGTKRLRLLKDLAVIAGEPDADGAYLQSEIAEFAKHASAEARIFQQRCESLVGAEWMYGYYRLLSEFSHAGSSLIDSYMEEMEDDGLAFADLSKFRYTNFALALQVVLLHIALTALDEVADGHPNAVKLKEIGERLGIQSNLRRKSK</sequence>
<geneLocation type="plasmid" evidence="1 2">
    <name>unnamed1</name>
</geneLocation>
<evidence type="ECO:0000313" key="2">
    <source>
        <dbReference type="Proteomes" id="UP000464186"/>
    </source>
</evidence>
<accession>A0A6P1NUT5</accession>
<dbReference type="EMBL" id="CP047899">
    <property type="protein sequence ID" value="QHK22527.1"/>
    <property type="molecule type" value="Genomic_DNA"/>
</dbReference>
<name>A0A6P1NUT5_9MICC</name>
<evidence type="ECO:0000313" key="1">
    <source>
        <dbReference type="EMBL" id="QHK22527.1"/>
    </source>
</evidence>
<gene>
    <name evidence="1" type="ORF">GU243_23450</name>
</gene>
<dbReference type="KEGG" id="psey:GU243_23450"/>
<reference evidence="1 2" key="1">
    <citation type="submission" date="2020-01" db="EMBL/GenBank/DDBJ databases">
        <title>Pseudarthrobacter psychrotolerans sp. nov., isolated from antarctic soil.</title>
        <authorList>
            <person name="Shin Y."/>
            <person name="Park W."/>
        </authorList>
    </citation>
    <scope>NUCLEOTIDE SEQUENCE [LARGE SCALE GENOMIC DNA]</scope>
    <source>
        <strain evidence="1 2">YJ56</strain>
        <plasmid evidence="1 2">unnamed1</plasmid>
    </source>
</reference>
<protein>
    <submittedName>
        <fullName evidence="1">Uncharacterized protein</fullName>
    </submittedName>
</protein>
<keyword evidence="1" id="KW-0614">Plasmid</keyword>
<keyword evidence="2" id="KW-1185">Reference proteome</keyword>
<dbReference type="Pfam" id="PF18928">
    <property type="entry name" value="DUF5677"/>
    <property type="match status" value="1"/>
</dbReference>
<proteinExistence type="predicted"/>
<dbReference type="Proteomes" id="UP000464186">
    <property type="component" value="Plasmid unnamed1"/>
</dbReference>
<organism evidence="1 2">
    <name type="scientific">Pseudarthrobacter psychrotolerans</name>
    <dbReference type="NCBI Taxonomy" id="2697569"/>
    <lineage>
        <taxon>Bacteria</taxon>
        <taxon>Bacillati</taxon>
        <taxon>Actinomycetota</taxon>
        <taxon>Actinomycetes</taxon>
        <taxon>Micrococcales</taxon>
        <taxon>Micrococcaceae</taxon>
        <taxon>Pseudarthrobacter</taxon>
    </lineage>
</organism>
<dbReference type="InterPro" id="IPR043733">
    <property type="entry name" value="DUF5677"/>
</dbReference>
<dbReference type="AlphaFoldDB" id="A0A6P1NUT5"/>